<dbReference type="PANTHER" id="PTHR28434">
    <property type="entry name" value="PROTEIN C3ORF33"/>
    <property type="match status" value="1"/>
</dbReference>
<dbReference type="Gene3D" id="2.40.50.90">
    <property type="match status" value="1"/>
</dbReference>
<dbReference type="EMBL" id="HBUF01618791">
    <property type="protein sequence ID" value="CAG6780521.1"/>
    <property type="molecule type" value="Transcribed_RNA"/>
</dbReference>
<dbReference type="InterPro" id="IPR016071">
    <property type="entry name" value="Staphylococal_nuclease_OB-fold"/>
</dbReference>
<name>A0A8D8V7S0_9HEMI</name>
<dbReference type="InterPro" id="IPR042421">
    <property type="entry name" value="C3orf33-like"/>
</dbReference>
<sequence length="255" mass="28904">MDSNSDNSNFIDKLAFKIDEHLQEIRIGLCTIALVALGYAVKSIKPFTKFSHIQQIPSSFIEKNIKLNGKVVDIISTQPPDTSSPQSTKISILVDHRPIFKAPFSKRSHPLSISLDSVAVTEQGLTTLSEIMLNRHVDFVLLAVDNESKMVSCIVYCQLPQLSIWRRLLSSPSNIAFHLVETGLASVTPSDSKLAVSNTLYRQYYQRLLQYEEEAERNGRGMWRKEEEEEDSKTNAGVSVWTRLGQWCRSRWKTS</sequence>
<reference evidence="2" key="1">
    <citation type="submission" date="2021-05" db="EMBL/GenBank/DDBJ databases">
        <authorList>
            <person name="Alioto T."/>
            <person name="Alioto T."/>
            <person name="Gomez Garrido J."/>
        </authorList>
    </citation>
    <scope>NUCLEOTIDE SEQUENCE</scope>
</reference>
<dbReference type="EMBL" id="HBUF01354773">
    <property type="protein sequence ID" value="CAG6716636.1"/>
    <property type="molecule type" value="Transcribed_RNA"/>
</dbReference>
<feature type="domain" description="TNase-like" evidence="1">
    <location>
        <begin position="128"/>
        <end position="224"/>
    </location>
</feature>
<accession>A0A8D8V7S0</accession>
<dbReference type="AlphaFoldDB" id="A0A8D8V7S0"/>
<evidence type="ECO:0000313" key="2">
    <source>
        <dbReference type="EMBL" id="CAG6716636.1"/>
    </source>
</evidence>
<dbReference type="GO" id="GO:0005615">
    <property type="term" value="C:extracellular space"/>
    <property type="evidence" value="ECO:0007669"/>
    <property type="project" value="TreeGrafter"/>
</dbReference>
<dbReference type="PANTHER" id="PTHR28434:SF1">
    <property type="entry name" value="PROTEIN C3ORF33"/>
    <property type="match status" value="1"/>
</dbReference>
<organism evidence="2">
    <name type="scientific">Cacopsylla melanoneura</name>
    <dbReference type="NCBI Taxonomy" id="428564"/>
    <lineage>
        <taxon>Eukaryota</taxon>
        <taxon>Metazoa</taxon>
        <taxon>Ecdysozoa</taxon>
        <taxon>Arthropoda</taxon>
        <taxon>Hexapoda</taxon>
        <taxon>Insecta</taxon>
        <taxon>Pterygota</taxon>
        <taxon>Neoptera</taxon>
        <taxon>Paraneoptera</taxon>
        <taxon>Hemiptera</taxon>
        <taxon>Sternorrhyncha</taxon>
        <taxon>Psylloidea</taxon>
        <taxon>Psyllidae</taxon>
        <taxon>Psyllinae</taxon>
        <taxon>Cacopsylla</taxon>
    </lineage>
</organism>
<dbReference type="SUPFAM" id="SSF50199">
    <property type="entry name" value="Staphylococcal nuclease"/>
    <property type="match status" value="1"/>
</dbReference>
<protein>
    <recommendedName>
        <fullName evidence="1">TNase-like domain-containing protein</fullName>
    </recommendedName>
</protein>
<proteinExistence type="predicted"/>
<dbReference type="Pfam" id="PF00565">
    <property type="entry name" value="SNase"/>
    <property type="match status" value="1"/>
</dbReference>
<evidence type="ECO:0000259" key="1">
    <source>
        <dbReference type="Pfam" id="PF00565"/>
    </source>
</evidence>
<dbReference type="InterPro" id="IPR035437">
    <property type="entry name" value="SNase_OB-fold_sf"/>
</dbReference>